<sequence length="703" mass="78670">WFSSCPFNFASSWLDAGSFDRYFLVIIVHQQKLKTRIRGLFLCKTACVCPVFMESSHTRKLSQKFDAIEDKDVSATARHSPITALDNPVNSALLKALQSVAISTSTVKPVDLPTEDTTDAHDDQFSSDNGESNAPSGAFSDSYSKQPKLPQKSHSCRSRIRTTGGSSDIPKNVVHVLQNDGKKIRTAVRPNTKKEKVPDTTDEVARCREERSSYLDLSHLGLQTLPAGIFKEVGFIESLFLYGNRLTSLSPSLCSLPNLHRLMLQQNWITCCGLPNEIAKLTHLEVLDLRHNRLEGHLPACIYKLFNLEQLILSYNKLTVLSDDLKNLQRLTVLILNRNFIRQSIPDTIGQLTRLTKLDLSYNHIESLPSSLGNCTCLRELNLQHNQLTHLPDSIGNLVNLTRLSLKYNRLVEIPLTLASCSRLDEFNVENNQIYALPPGLLSNLKLARNITLSRNLFNVFPTAAGGECFCYAMTLNMDHNKICEIPPNILSQSGCLIKLNLRDNEIEALIPEDLHTWDQLVELDLGSNHLSTLPPEIEALQALEVFRLGYNQLKSLPQEVGCLKALRILDLESNQLDVLPPSIGFLTSLEELNVSCNRLTTFPSTIGSMLNLKQIKAGENDIRELPCEIGNMPVLRDLHLNDNVNLNNLPAELSLCSTLTILGLENCPLRDLPQPIVVHGSAMIIYFLQQVLQLRRQNHTSL</sequence>
<name>A0A0X3Q2D9_SCHSO</name>
<reference evidence="8" key="1">
    <citation type="submission" date="2016-01" db="EMBL/GenBank/DDBJ databases">
        <title>Reference transcriptome for the parasite Schistocephalus solidus: insights into the molecular evolution of parasitism.</title>
        <authorList>
            <person name="Hebert F.O."/>
            <person name="Grambauer S."/>
            <person name="Barber I."/>
            <person name="Landry C.R."/>
            <person name="Aubin-Horth N."/>
        </authorList>
    </citation>
    <scope>NUCLEOTIDE SEQUENCE</scope>
</reference>
<dbReference type="Pfam" id="PF00560">
    <property type="entry name" value="LRR_1"/>
    <property type="match status" value="2"/>
</dbReference>
<evidence type="ECO:0000256" key="3">
    <source>
        <dbReference type="ARBA" id="ARBA00022737"/>
    </source>
</evidence>
<evidence type="ECO:0000256" key="2">
    <source>
        <dbReference type="ARBA" id="ARBA00022614"/>
    </source>
</evidence>
<dbReference type="Gene3D" id="3.80.10.10">
    <property type="entry name" value="Ribonuclease Inhibitor"/>
    <property type="match status" value="5"/>
</dbReference>
<dbReference type="InterPro" id="IPR050647">
    <property type="entry name" value="Plant_LRR-RLKs"/>
</dbReference>
<protein>
    <submittedName>
        <fullName evidence="8">Leucine-rich repeat protein SHOC-2</fullName>
    </submittedName>
</protein>
<evidence type="ECO:0000256" key="4">
    <source>
        <dbReference type="ARBA" id="ARBA00022741"/>
    </source>
</evidence>
<accession>A0A0X3Q2D9</accession>
<feature type="non-terminal residue" evidence="8">
    <location>
        <position position="1"/>
    </location>
</feature>
<evidence type="ECO:0000313" key="8">
    <source>
        <dbReference type="EMBL" id="JAP57958.1"/>
    </source>
</evidence>
<dbReference type="SMART" id="SM00369">
    <property type="entry name" value="LRR_TYP"/>
    <property type="match status" value="13"/>
</dbReference>
<evidence type="ECO:0000256" key="6">
    <source>
        <dbReference type="SAM" id="MobiDB-lite"/>
    </source>
</evidence>
<evidence type="ECO:0000259" key="7">
    <source>
        <dbReference type="Pfam" id="PF23598"/>
    </source>
</evidence>
<dbReference type="AlphaFoldDB" id="A0A0X3Q2D9"/>
<dbReference type="InterPro" id="IPR032675">
    <property type="entry name" value="LRR_dom_sf"/>
</dbReference>
<dbReference type="SMART" id="SM00364">
    <property type="entry name" value="LRR_BAC"/>
    <property type="match status" value="10"/>
</dbReference>
<organism evidence="8">
    <name type="scientific">Schistocephalus solidus</name>
    <name type="common">Tapeworm</name>
    <dbReference type="NCBI Taxonomy" id="70667"/>
    <lineage>
        <taxon>Eukaryota</taxon>
        <taxon>Metazoa</taxon>
        <taxon>Spiralia</taxon>
        <taxon>Lophotrochozoa</taxon>
        <taxon>Platyhelminthes</taxon>
        <taxon>Cestoda</taxon>
        <taxon>Eucestoda</taxon>
        <taxon>Diphyllobothriidea</taxon>
        <taxon>Diphyllobothriidae</taxon>
        <taxon>Schistocephalus</taxon>
    </lineage>
</organism>
<dbReference type="GO" id="GO:0016020">
    <property type="term" value="C:membrane"/>
    <property type="evidence" value="ECO:0007669"/>
    <property type="project" value="UniProtKB-SubCell"/>
</dbReference>
<keyword evidence="4" id="KW-0547">Nucleotide-binding</keyword>
<comment type="subcellular location">
    <subcellularLocation>
        <location evidence="1">Membrane</location>
        <topology evidence="1">Single-pass membrane protein</topology>
    </subcellularLocation>
</comment>
<feature type="domain" description="Disease resistance R13L4/SHOC-2-like LRR" evidence="7">
    <location>
        <begin position="549"/>
        <end position="643"/>
    </location>
</feature>
<proteinExistence type="predicted"/>
<dbReference type="GO" id="GO:0005524">
    <property type="term" value="F:ATP binding"/>
    <property type="evidence" value="ECO:0007669"/>
    <property type="project" value="UniProtKB-KW"/>
</dbReference>
<dbReference type="PANTHER" id="PTHR48056:SF81">
    <property type="entry name" value="RECEPTOR PROTEIN-TYROSINE KINASE CEPR1"/>
    <property type="match status" value="1"/>
</dbReference>
<evidence type="ECO:0000256" key="1">
    <source>
        <dbReference type="ARBA" id="ARBA00004167"/>
    </source>
</evidence>
<dbReference type="Pfam" id="PF23598">
    <property type="entry name" value="LRR_14"/>
    <property type="match status" value="2"/>
</dbReference>
<gene>
    <name evidence="8" type="primary">SHOC2</name>
    <name evidence="8" type="ORF">TR111989</name>
</gene>
<keyword evidence="2" id="KW-0433">Leucine-rich repeat</keyword>
<feature type="region of interest" description="Disordered" evidence="6">
    <location>
        <begin position="108"/>
        <end position="172"/>
    </location>
</feature>
<dbReference type="InterPro" id="IPR003591">
    <property type="entry name" value="Leu-rich_rpt_typical-subtyp"/>
</dbReference>
<dbReference type="EMBL" id="GEEE01005267">
    <property type="protein sequence ID" value="JAP57958.1"/>
    <property type="molecule type" value="Transcribed_RNA"/>
</dbReference>
<dbReference type="PROSITE" id="PS51450">
    <property type="entry name" value="LRR"/>
    <property type="match status" value="4"/>
</dbReference>
<evidence type="ECO:0000256" key="5">
    <source>
        <dbReference type="ARBA" id="ARBA00022840"/>
    </source>
</evidence>
<dbReference type="PANTHER" id="PTHR48056">
    <property type="entry name" value="LRR RECEPTOR-LIKE SERINE/THREONINE-PROTEIN KINASE-RELATED"/>
    <property type="match status" value="1"/>
</dbReference>
<feature type="domain" description="Disease resistance R13L4/SHOC-2-like LRR" evidence="7">
    <location>
        <begin position="270"/>
        <end position="364"/>
    </location>
</feature>
<keyword evidence="3" id="KW-0677">Repeat</keyword>
<keyword evidence="5" id="KW-0067">ATP-binding</keyword>
<dbReference type="SUPFAM" id="SSF52058">
    <property type="entry name" value="L domain-like"/>
    <property type="match status" value="2"/>
</dbReference>
<dbReference type="InterPro" id="IPR055414">
    <property type="entry name" value="LRR_R13L4/SHOC2-like"/>
</dbReference>
<dbReference type="InterPro" id="IPR001611">
    <property type="entry name" value="Leu-rich_rpt"/>
</dbReference>
<feature type="compositionally biased region" description="Polar residues" evidence="6">
    <location>
        <begin position="126"/>
        <end position="145"/>
    </location>
</feature>
<dbReference type="SMART" id="SM00365">
    <property type="entry name" value="LRR_SD22"/>
    <property type="match status" value="3"/>
</dbReference>